<dbReference type="EMBL" id="VOAH01000006">
    <property type="protein sequence ID" value="TVP40760.1"/>
    <property type="molecule type" value="Genomic_DNA"/>
</dbReference>
<organism evidence="2 3">
    <name type="scientific">Candidatus Nitrosocosmicus arcticus</name>
    <dbReference type="NCBI Taxonomy" id="2035267"/>
    <lineage>
        <taxon>Archaea</taxon>
        <taxon>Nitrososphaerota</taxon>
        <taxon>Nitrososphaeria</taxon>
        <taxon>Nitrososphaerales</taxon>
        <taxon>Nitrososphaeraceae</taxon>
        <taxon>Candidatus Nitrosocosmicus</taxon>
    </lineage>
</organism>
<keyword evidence="3" id="KW-1185">Reference proteome</keyword>
<gene>
    <name evidence="2" type="ORF">NARC_60147</name>
</gene>
<name>A0A557SVY2_9ARCH</name>
<evidence type="ECO:0000313" key="2">
    <source>
        <dbReference type="EMBL" id="TVP40760.1"/>
    </source>
</evidence>
<comment type="caution">
    <text evidence="2">The sequence shown here is derived from an EMBL/GenBank/DDBJ whole genome shotgun (WGS) entry which is preliminary data.</text>
</comment>
<evidence type="ECO:0000313" key="3">
    <source>
        <dbReference type="Proteomes" id="UP000315289"/>
    </source>
</evidence>
<reference evidence="2 3" key="1">
    <citation type="journal article" date="2019" name="Front. Microbiol.">
        <title>Ammonia Oxidation by the Arctic Terrestrial Thaumarchaeote Candidatus Nitrosocosmicus arcticus Is Stimulated by Increasing Temperatures.</title>
        <authorList>
            <person name="Alves R.J.E."/>
            <person name="Kerou M."/>
            <person name="Zappe A."/>
            <person name="Bittner R."/>
            <person name="Abby S.S."/>
            <person name="Schmidt H.A."/>
            <person name="Pfeifer K."/>
            <person name="Schleper C."/>
        </authorList>
    </citation>
    <scope>NUCLEOTIDE SEQUENCE [LARGE SCALE GENOMIC DNA]</scope>
    <source>
        <strain evidence="2 3">Kfb</strain>
    </source>
</reference>
<feature type="region of interest" description="Disordered" evidence="1">
    <location>
        <begin position="256"/>
        <end position="278"/>
    </location>
</feature>
<sequence length="278" mass="32681">MIIEYRGIKVDTTRPLKDYDMKLLEEIEKETRVKIPYDGKRIVDSKTGIVKRISVYHNPSVEKTIVDSKTGIIRRITEKLSQDASIIEYKGIRIDISKPLTEGERMLMEEIENVVNLKIQYKGVEPSVDNDDSIIEYKGIRIDISRPLTLNDKKLLKQMEREIKEKETKYFNDKNVSIMRRNGINWIYENENNNLNIEDYEARINKSSQIVVNNKELFEQMRKEGKVKKDNLGREMLWNGKAWVLVSIIDYQYESESNQHSNEDQSQSYSTDSIDFDI</sequence>
<dbReference type="RefSeq" id="WP_144730303.1">
    <property type="nucleotide sequence ID" value="NZ_ML675582.1"/>
</dbReference>
<dbReference type="AlphaFoldDB" id="A0A557SVY2"/>
<proteinExistence type="predicted"/>
<dbReference type="Proteomes" id="UP000315289">
    <property type="component" value="Unassembled WGS sequence"/>
</dbReference>
<evidence type="ECO:0000256" key="1">
    <source>
        <dbReference type="SAM" id="MobiDB-lite"/>
    </source>
</evidence>
<accession>A0A557SVY2</accession>
<protein>
    <submittedName>
        <fullName evidence="2">Uncharacterized protein</fullName>
    </submittedName>
</protein>